<dbReference type="InterPro" id="IPR032506">
    <property type="entry name" value="SGSH_C"/>
</dbReference>
<name>A0A949JYS4_9FIRM</name>
<dbReference type="GO" id="GO:0008484">
    <property type="term" value="F:sulfuric ester hydrolase activity"/>
    <property type="evidence" value="ECO:0007669"/>
    <property type="project" value="TreeGrafter"/>
</dbReference>
<comment type="caution">
    <text evidence="5">The sequence shown here is derived from an EMBL/GenBank/DDBJ whole genome shotgun (WGS) entry which is preliminary data.</text>
</comment>
<evidence type="ECO:0000313" key="5">
    <source>
        <dbReference type="EMBL" id="MBU9737705.1"/>
    </source>
</evidence>
<protein>
    <submittedName>
        <fullName evidence="5">Sulfatase-like hydrolase/transferase</fullName>
    </submittedName>
</protein>
<organism evidence="5 6">
    <name type="scientific">Diplocloster agilis</name>
    <dbReference type="NCBI Taxonomy" id="2850323"/>
    <lineage>
        <taxon>Bacteria</taxon>
        <taxon>Bacillati</taxon>
        <taxon>Bacillota</taxon>
        <taxon>Clostridia</taxon>
        <taxon>Lachnospirales</taxon>
        <taxon>Lachnospiraceae</taxon>
        <taxon>Diplocloster</taxon>
    </lineage>
</organism>
<keyword evidence="6" id="KW-1185">Reference proteome</keyword>
<dbReference type="AlphaFoldDB" id="A0A949JYS4"/>
<reference evidence="5" key="1">
    <citation type="submission" date="2021-06" db="EMBL/GenBank/DDBJ databases">
        <title>Description of novel taxa of the family Lachnospiraceae.</title>
        <authorList>
            <person name="Chaplin A.V."/>
            <person name="Sokolova S.R."/>
            <person name="Pikina A.P."/>
            <person name="Korzhanova M."/>
            <person name="Belova V."/>
            <person name="Korostin D."/>
            <person name="Efimov B.A."/>
        </authorList>
    </citation>
    <scope>NUCLEOTIDE SEQUENCE</scope>
    <source>
        <strain evidence="5">ASD5720</strain>
    </source>
</reference>
<dbReference type="Pfam" id="PF00884">
    <property type="entry name" value="Sulfatase"/>
    <property type="match status" value="1"/>
</dbReference>
<evidence type="ECO:0000259" key="4">
    <source>
        <dbReference type="Pfam" id="PF16347"/>
    </source>
</evidence>
<dbReference type="Gene3D" id="3.40.720.10">
    <property type="entry name" value="Alkaline Phosphatase, subunit A"/>
    <property type="match status" value="1"/>
</dbReference>
<gene>
    <name evidence="5" type="ORF">KTH89_14255</name>
</gene>
<keyword evidence="2 5" id="KW-0378">Hydrolase</keyword>
<dbReference type="Pfam" id="PF16347">
    <property type="entry name" value="SGSH_C"/>
    <property type="match status" value="1"/>
</dbReference>
<evidence type="ECO:0000313" key="6">
    <source>
        <dbReference type="Proteomes" id="UP000712157"/>
    </source>
</evidence>
<dbReference type="EMBL" id="JAHQCW010000024">
    <property type="protein sequence ID" value="MBU9737705.1"/>
    <property type="molecule type" value="Genomic_DNA"/>
</dbReference>
<evidence type="ECO:0000259" key="3">
    <source>
        <dbReference type="Pfam" id="PF00884"/>
    </source>
</evidence>
<dbReference type="PANTHER" id="PTHR45953">
    <property type="entry name" value="IDURONATE 2-SULFATASE"/>
    <property type="match status" value="1"/>
</dbReference>
<feature type="domain" description="N-sulphoglucosamine sulphohydrolase C-terminal" evidence="4">
    <location>
        <begin position="391"/>
        <end position="438"/>
    </location>
</feature>
<dbReference type="InterPro" id="IPR000917">
    <property type="entry name" value="Sulfatase_N"/>
</dbReference>
<dbReference type="RefSeq" id="WP_238722150.1">
    <property type="nucleotide sequence ID" value="NZ_JAHQCW010000024.1"/>
</dbReference>
<keyword evidence="1" id="KW-0479">Metal-binding</keyword>
<proteinExistence type="predicted"/>
<evidence type="ECO:0000256" key="2">
    <source>
        <dbReference type="ARBA" id="ARBA00022801"/>
    </source>
</evidence>
<dbReference type="SUPFAM" id="SSF53649">
    <property type="entry name" value="Alkaline phosphatase-like"/>
    <property type="match status" value="1"/>
</dbReference>
<evidence type="ECO:0000256" key="1">
    <source>
        <dbReference type="ARBA" id="ARBA00022723"/>
    </source>
</evidence>
<sequence>MYNLVIITPDQMRRDYLSCYGHESIQTNHIDALSEQGVTLDNCYCAAPLCAPSRISFATSTYFSEHNHRNYWSSISSEVPNLVSQLKDQGYRTGMYGKNHLFIYSELEKLWDGLDEICLGNYDGHEKYEHSFSSFTLEENHPYNITGRLTDEAIGFMGENKDRPFFTWINYQDPHPAFTCPPPYDTMFDPDQVELGKEFREYDKDTEPVRNEVWRKHSEMDLCSETQMRQAVAHYMGQIRYVDDSVGRVMDYLKESGLLANTVVLFFSDHGELLGNRGMTHKIPVFYDCLTRIPAILYHPDKYHGIRFGGLVEEVDLTPTLLDMLGVEAPPTMVGKSICPALDAGIYDKFRDSVLCEAGGGAPTCKEAIPGLKLLAPHVPTSFGPGAMLREGSLKLTIYYDDRCELYDLSSDPKELNNLYDDPEYTTVRQKMTLKLLKRLLGVKVRDIKSLEWNDPKYPQDVRFEPLEMKEVIRDIRMEVQ</sequence>
<accession>A0A949JYS4</accession>
<dbReference type="InterPro" id="IPR017850">
    <property type="entry name" value="Alkaline_phosphatase_core_sf"/>
</dbReference>
<dbReference type="GO" id="GO:0046872">
    <property type="term" value="F:metal ion binding"/>
    <property type="evidence" value="ECO:0007669"/>
    <property type="project" value="UniProtKB-KW"/>
</dbReference>
<feature type="domain" description="Sulfatase N-terminal" evidence="3">
    <location>
        <begin position="3"/>
        <end position="327"/>
    </location>
</feature>
<dbReference type="PANTHER" id="PTHR45953:SF1">
    <property type="entry name" value="IDURONATE 2-SULFATASE"/>
    <property type="match status" value="1"/>
</dbReference>
<dbReference type="Proteomes" id="UP000712157">
    <property type="component" value="Unassembled WGS sequence"/>
</dbReference>
<dbReference type="GO" id="GO:0005737">
    <property type="term" value="C:cytoplasm"/>
    <property type="evidence" value="ECO:0007669"/>
    <property type="project" value="TreeGrafter"/>
</dbReference>